<evidence type="ECO:0000256" key="4">
    <source>
        <dbReference type="ARBA" id="ARBA00023453"/>
    </source>
</evidence>
<dbReference type="EMBL" id="BAAFSV010000004">
    <property type="protein sequence ID" value="GAB1317405.1"/>
    <property type="molecule type" value="Genomic_DNA"/>
</dbReference>
<dbReference type="InterPro" id="IPR029063">
    <property type="entry name" value="SAM-dependent_MTases_sf"/>
</dbReference>
<dbReference type="PROSITE" id="PS51682">
    <property type="entry name" value="SAM_OMT_I"/>
    <property type="match status" value="1"/>
</dbReference>
<dbReference type="PANTHER" id="PTHR43167:SF1">
    <property type="entry name" value="PUTATIVE (AFU_ORTHOLOGUE AFUA_6G01830)-RELATED"/>
    <property type="match status" value="1"/>
</dbReference>
<evidence type="ECO:0000256" key="1">
    <source>
        <dbReference type="ARBA" id="ARBA00022603"/>
    </source>
</evidence>
<gene>
    <name evidence="5" type="ORF">MFIFM68171_07615</name>
</gene>
<dbReference type="RefSeq" id="XP_070919136.1">
    <property type="nucleotide sequence ID" value="XM_071063035.1"/>
</dbReference>
<reference evidence="5 6" key="1">
    <citation type="submission" date="2024-09" db="EMBL/GenBank/DDBJ databases">
        <title>Itraconazole resistance in Madurella fahalii resulting from another homologue of gene encoding cytochrome P450 14-alpha sterol demethylase (CYP51).</title>
        <authorList>
            <person name="Yoshioka I."/>
            <person name="Fahal A.H."/>
            <person name="Kaneko S."/>
            <person name="Yaguchi T."/>
        </authorList>
    </citation>
    <scope>NUCLEOTIDE SEQUENCE [LARGE SCALE GENOMIC DNA]</scope>
    <source>
        <strain evidence="5 6">IFM 68171</strain>
    </source>
</reference>
<dbReference type="InterPro" id="IPR002935">
    <property type="entry name" value="SAM_O-MeTrfase"/>
</dbReference>
<dbReference type="PANTHER" id="PTHR43167">
    <property type="entry name" value="PUTATIVE (AFU_ORTHOLOGUE AFUA_6G01830)-RELATED"/>
    <property type="match status" value="1"/>
</dbReference>
<evidence type="ECO:0000313" key="5">
    <source>
        <dbReference type="EMBL" id="GAB1317405.1"/>
    </source>
</evidence>
<name>A0ABQ0GI12_9PEZI</name>
<evidence type="ECO:0000313" key="6">
    <source>
        <dbReference type="Proteomes" id="UP001628179"/>
    </source>
</evidence>
<comment type="caution">
    <text evidence="5">The sequence shown here is derived from an EMBL/GenBank/DDBJ whole genome shotgun (WGS) entry which is preliminary data.</text>
</comment>
<evidence type="ECO:0000256" key="2">
    <source>
        <dbReference type="ARBA" id="ARBA00022679"/>
    </source>
</evidence>
<evidence type="ECO:0000256" key="3">
    <source>
        <dbReference type="ARBA" id="ARBA00022691"/>
    </source>
</evidence>
<keyword evidence="6" id="KW-1185">Reference proteome</keyword>
<keyword evidence="1" id="KW-0489">Methyltransferase</keyword>
<dbReference type="Proteomes" id="UP001628179">
    <property type="component" value="Unassembled WGS sequence"/>
</dbReference>
<organism evidence="5 6">
    <name type="scientific">Madurella fahalii</name>
    <dbReference type="NCBI Taxonomy" id="1157608"/>
    <lineage>
        <taxon>Eukaryota</taxon>
        <taxon>Fungi</taxon>
        <taxon>Dikarya</taxon>
        <taxon>Ascomycota</taxon>
        <taxon>Pezizomycotina</taxon>
        <taxon>Sordariomycetes</taxon>
        <taxon>Sordariomycetidae</taxon>
        <taxon>Sordariales</taxon>
        <taxon>Sordariales incertae sedis</taxon>
        <taxon>Madurella</taxon>
    </lineage>
</organism>
<accession>A0ABQ0GI12</accession>
<sequence>MADLSIIDATLASVRAAPATLEVLRDLHTKALTEPPYLSADDQPHTAALDRFVALDPDKCALVYLLLRSIGARYVVEAGTSFGLSTIYLALAVGQNAKAQNADGKVIATENEPTKAARARDHWKKAGKDVEDWIELREGDIRETLKADYPGQIDFLLLDIWCFLALPTMELVKPHLRVGAMVVMDNVTASSDGYKDLLAYIDNPANGFKRTTAPYHGGLEIAVYLGSEGA</sequence>
<dbReference type="GeneID" id="98178358"/>
<dbReference type="Gene3D" id="3.40.50.150">
    <property type="entry name" value="Vaccinia Virus protein VP39"/>
    <property type="match status" value="1"/>
</dbReference>
<dbReference type="SUPFAM" id="SSF53335">
    <property type="entry name" value="S-adenosyl-L-methionine-dependent methyltransferases"/>
    <property type="match status" value="1"/>
</dbReference>
<protein>
    <submittedName>
        <fullName evidence="5">O-methyltransferase</fullName>
    </submittedName>
</protein>
<comment type="similarity">
    <text evidence="4">Belongs to the class I-like SAM-binding methyltransferase superfamily. Cation-dependent O-methyltransferase family.</text>
</comment>
<keyword evidence="2" id="KW-0808">Transferase</keyword>
<dbReference type="Pfam" id="PF13578">
    <property type="entry name" value="Methyltransf_24"/>
    <property type="match status" value="1"/>
</dbReference>
<keyword evidence="3" id="KW-0949">S-adenosyl-L-methionine</keyword>
<proteinExistence type="inferred from homology"/>